<dbReference type="KEGG" id="aram:KAR29_04105"/>
<evidence type="ECO:0000313" key="8">
    <source>
        <dbReference type="EMBL" id="QTX33090.1"/>
    </source>
</evidence>
<comment type="subunit">
    <text evidence="5">Homotetramer composed of a dimer of dimers.</text>
</comment>
<feature type="binding site" evidence="6">
    <location>
        <position position="127"/>
    </location>
    <ligand>
        <name>S-adenosyl-L-methionine</name>
        <dbReference type="ChEBI" id="CHEBI:59789"/>
    </ligand>
</feature>
<dbReference type="InterPro" id="IPR014816">
    <property type="entry name" value="tRNA_MeTrfase_Gcd14"/>
</dbReference>
<proteinExistence type="inferred from homology"/>
<comment type="catalytic activity">
    <reaction evidence="5">
        <text>adenosine(58) in tRNA + S-adenosyl-L-methionine = N(1)-methyladenosine(58) in tRNA + S-adenosyl-L-homocysteine + H(+)</text>
        <dbReference type="Rhea" id="RHEA:43152"/>
        <dbReference type="Rhea" id="RHEA-COMP:10365"/>
        <dbReference type="Rhea" id="RHEA-COMP:10366"/>
        <dbReference type="ChEBI" id="CHEBI:15378"/>
        <dbReference type="ChEBI" id="CHEBI:57856"/>
        <dbReference type="ChEBI" id="CHEBI:59789"/>
        <dbReference type="ChEBI" id="CHEBI:74411"/>
        <dbReference type="ChEBI" id="CHEBI:74491"/>
        <dbReference type="EC" id="2.1.1.220"/>
    </reaction>
</comment>
<keyword evidence="1 5" id="KW-0489">Methyltransferase</keyword>
<dbReference type="Proteomes" id="UP000671879">
    <property type="component" value="Chromosome"/>
</dbReference>
<dbReference type="PIRSF" id="PIRSF017269">
    <property type="entry name" value="GCD14"/>
    <property type="match status" value="1"/>
</dbReference>
<dbReference type="Pfam" id="PF08704">
    <property type="entry name" value="GCD14"/>
    <property type="match status" value="1"/>
</dbReference>
<dbReference type="Gene3D" id="3.10.330.20">
    <property type="match status" value="1"/>
</dbReference>
<sequence>MLNEGDLVLLWSPHKGDSYLLSLKSGAFQGTRTGTIPHDSVAEASYGGVVTTGKGQLFYVLRPTSGEFMRRIRRQTQIIYPKDAGLLLLYLDIFPGARVLECGTGSGSLTSLLGHFVGESGRVYSYDRREEFSLIARDNCRRWGVEERVTFRIGEAVDGFEERDVDALVLDLPSPWEALDAAHAALAPGRRLAALVPTTNQLERLIDGLNEGAFVDIQVLETFLRTYRTNARRIRPDDTMIGHTGYLVIATAVLARGGSGEGEGADEGDGA</sequence>
<evidence type="ECO:0000256" key="3">
    <source>
        <dbReference type="ARBA" id="ARBA00022691"/>
    </source>
</evidence>
<dbReference type="PANTHER" id="PTHR12133:SF1">
    <property type="entry name" value="TRNA (ADENINE(58)-N(1))-METHYLTRANSFERASE, MITOCHONDRIAL"/>
    <property type="match status" value="1"/>
</dbReference>
<dbReference type="GO" id="GO:0031515">
    <property type="term" value="C:tRNA (m1A) methyltransferase complex"/>
    <property type="evidence" value="ECO:0007669"/>
    <property type="project" value="UniProtKB-UniRule"/>
</dbReference>
<dbReference type="InterPro" id="IPR049470">
    <property type="entry name" value="TRM61_C"/>
</dbReference>
<evidence type="ECO:0000259" key="7">
    <source>
        <dbReference type="Pfam" id="PF08704"/>
    </source>
</evidence>
<evidence type="ECO:0000256" key="4">
    <source>
        <dbReference type="ARBA" id="ARBA00022694"/>
    </source>
</evidence>
<dbReference type="CDD" id="cd02440">
    <property type="entry name" value="AdoMet_MTases"/>
    <property type="match status" value="1"/>
</dbReference>
<dbReference type="Gene3D" id="3.40.50.150">
    <property type="entry name" value="Vaccinia Virus protein VP39"/>
    <property type="match status" value="1"/>
</dbReference>
<accession>A0A9Q7A9P7</accession>
<comment type="function">
    <text evidence="5">Catalyzes the S-adenosyl-L-methionine-dependent formation of N(1)-methyladenine at position 58 (m1A58) in tRNA.</text>
</comment>
<dbReference type="EC" id="2.1.1.220" evidence="5"/>
<evidence type="ECO:0000256" key="5">
    <source>
        <dbReference type="PIRNR" id="PIRNR017269"/>
    </source>
</evidence>
<feature type="binding site" evidence="6">
    <location>
        <position position="171"/>
    </location>
    <ligand>
        <name>S-adenosyl-L-methionine</name>
        <dbReference type="ChEBI" id="CHEBI:59789"/>
    </ligand>
</feature>
<protein>
    <recommendedName>
        <fullName evidence="5">tRNA (adenine(58)-N(1))-methyltransferase TrmI</fullName>
        <ecNumber evidence="5">2.1.1.220</ecNumber>
    </recommendedName>
</protein>
<dbReference type="PANTHER" id="PTHR12133">
    <property type="entry name" value="TRNA (ADENINE(58)-N(1))-METHYLTRANSFERASE"/>
    <property type="match status" value="1"/>
</dbReference>
<comment type="similarity">
    <text evidence="5">Belongs to the class I-like SAM-binding methyltransferase superfamily. TRM61 family.</text>
</comment>
<dbReference type="GO" id="GO:0030488">
    <property type="term" value="P:tRNA methylation"/>
    <property type="evidence" value="ECO:0007669"/>
    <property type="project" value="InterPro"/>
</dbReference>
<feature type="domain" description="tRNA (adenine(58)-N(1))-methyltransferase catalytic subunit TRM61 C-terminal" evidence="7">
    <location>
        <begin position="58"/>
        <end position="235"/>
    </location>
</feature>
<evidence type="ECO:0000256" key="6">
    <source>
        <dbReference type="PIRSR" id="PIRSR017269-1"/>
    </source>
</evidence>
<gene>
    <name evidence="8" type="ORF">KAR29_04105</name>
</gene>
<evidence type="ECO:0000256" key="1">
    <source>
        <dbReference type="ARBA" id="ARBA00022603"/>
    </source>
</evidence>
<evidence type="ECO:0000256" key="2">
    <source>
        <dbReference type="ARBA" id="ARBA00022679"/>
    </source>
</evidence>
<keyword evidence="4 5" id="KW-0819">tRNA processing</keyword>
<keyword evidence="9" id="KW-1185">Reference proteome</keyword>
<evidence type="ECO:0000313" key="9">
    <source>
        <dbReference type="Proteomes" id="UP000671879"/>
    </source>
</evidence>
<dbReference type="SUPFAM" id="SSF53335">
    <property type="entry name" value="S-adenosyl-L-methionine-dependent methyltransferases"/>
    <property type="match status" value="1"/>
</dbReference>
<keyword evidence="2 5" id="KW-0808">Transferase</keyword>
<feature type="binding site" evidence="6">
    <location>
        <begin position="106"/>
        <end position="109"/>
    </location>
    <ligand>
        <name>S-adenosyl-L-methionine</name>
        <dbReference type="ChEBI" id="CHEBI:59789"/>
    </ligand>
</feature>
<keyword evidence="3 5" id="KW-0949">S-adenosyl-L-methionine</keyword>
<organism evidence="8 9">
    <name type="scientific">Aminithiophilus ramosus</name>
    <dbReference type="NCBI Taxonomy" id="3029084"/>
    <lineage>
        <taxon>Bacteria</taxon>
        <taxon>Thermotogati</taxon>
        <taxon>Synergistota</taxon>
        <taxon>Synergistia</taxon>
        <taxon>Synergistales</taxon>
        <taxon>Aminithiophilaceae</taxon>
        <taxon>Aminithiophilus</taxon>
    </lineage>
</organism>
<name>A0A9Q7A9P7_9BACT</name>
<dbReference type="GO" id="GO:0160107">
    <property type="term" value="F:tRNA (adenine(58)-N1)-methyltransferase activity"/>
    <property type="evidence" value="ECO:0007669"/>
    <property type="project" value="UniProtKB-EC"/>
</dbReference>
<dbReference type="PROSITE" id="PS51620">
    <property type="entry name" value="SAM_TRM61"/>
    <property type="match status" value="1"/>
</dbReference>
<reference evidence="9" key="1">
    <citation type="submission" date="2021-04" db="EMBL/GenBank/DDBJ databases">
        <title>A novel Synergistetes isolate from a pyrite-forming mixed culture.</title>
        <authorList>
            <person name="Bunk B."/>
            <person name="Sproer C."/>
            <person name="Spring S."/>
            <person name="Pester M."/>
        </authorList>
    </citation>
    <scope>NUCLEOTIDE SEQUENCE [LARGE SCALE GENOMIC DNA]</scope>
    <source>
        <strain evidence="9">J.5.4.2-T.3.5.2</strain>
    </source>
</reference>
<dbReference type="EMBL" id="CP072943">
    <property type="protein sequence ID" value="QTX33090.1"/>
    <property type="molecule type" value="Genomic_DNA"/>
</dbReference>
<dbReference type="RefSeq" id="WP_274374364.1">
    <property type="nucleotide sequence ID" value="NZ_CP072943.1"/>
</dbReference>
<dbReference type="AlphaFoldDB" id="A0A9Q7A9P7"/>
<dbReference type="InterPro" id="IPR029063">
    <property type="entry name" value="SAM-dependent_MTases_sf"/>
</dbReference>